<evidence type="ECO:0000313" key="2">
    <source>
        <dbReference type="EMBL" id="KMP02356.1"/>
    </source>
</evidence>
<feature type="region of interest" description="Disordered" evidence="1">
    <location>
        <begin position="77"/>
        <end position="104"/>
    </location>
</feature>
<name>A0A0J6Y135_COCIT</name>
<feature type="compositionally biased region" description="Basic and acidic residues" evidence="1">
    <location>
        <begin position="87"/>
        <end position="104"/>
    </location>
</feature>
<proteinExistence type="predicted"/>
<reference evidence="3" key="1">
    <citation type="journal article" date="2010" name="Genome Res.">
        <title>Population genomic sequencing of Coccidioides fungi reveals recent hybridization and transposon control.</title>
        <authorList>
            <person name="Neafsey D.E."/>
            <person name="Barker B.M."/>
            <person name="Sharpton T.J."/>
            <person name="Stajich J.E."/>
            <person name="Park D.J."/>
            <person name="Whiston E."/>
            <person name="Hung C.-Y."/>
            <person name="McMahan C."/>
            <person name="White J."/>
            <person name="Sykes S."/>
            <person name="Heiman D."/>
            <person name="Young S."/>
            <person name="Zeng Q."/>
            <person name="Abouelleil A."/>
            <person name="Aftuck L."/>
            <person name="Bessette D."/>
            <person name="Brown A."/>
            <person name="FitzGerald M."/>
            <person name="Lui A."/>
            <person name="Macdonald J.P."/>
            <person name="Priest M."/>
            <person name="Orbach M.J."/>
            <person name="Galgiani J.N."/>
            <person name="Kirkland T.N."/>
            <person name="Cole G.T."/>
            <person name="Birren B.W."/>
            <person name="Henn M.R."/>
            <person name="Taylor J.W."/>
            <person name="Rounsley S.D."/>
        </authorList>
    </citation>
    <scope>NUCLEOTIDE SEQUENCE [LARGE SCALE GENOMIC DNA]</scope>
    <source>
        <strain evidence="3">RMSCC 2394</strain>
    </source>
</reference>
<protein>
    <submittedName>
        <fullName evidence="2">Uncharacterized protein</fullName>
    </submittedName>
</protein>
<dbReference type="STRING" id="404692.A0A0J6Y135"/>
<gene>
    <name evidence="2" type="ORF">CIRG_10179</name>
</gene>
<dbReference type="EMBL" id="DS028102">
    <property type="protein sequence ID" value="KMP02356.1"/>
    <property type="molecule type" value="Genomic_DNA"/>
</dbReference>
<dbReference type="Proteomes" id="UP000054565">
    <property type="component" value="Unassembled WGS sequence"/>
</dbReference>
<evidence type="ECO:0000313" key="3">
    <source>
        <dbReference type="Proteomes" id="UP000054565"/>
    </source>
</evidence>
<sequence>MSSSSKQEPQRSKASKSLKSTIKINYKIQIYFFFRLSSIHHNTLQITNTEIYPSHDEVLRFFLRYWRNAKKPQHSESFFAAPLQERSPAEDKSQKKKEDSQRRSFTRILKESEIFMTALSYTAFNIAF</sequence>
<accession>A0A0J6Y135</accession>
<evidence type="ECO:0000256" key="1">
    <source>
        <dbReference type="SAM" id="MobiDB-lite"/>
    </source>
</evidence>
<dbReference type="AlphaFoldDB" id="A0A0J6Y135"/>
<organism evidence="2 3">
    <name type="scientific">Coccidioides immitis RMSCC 2394</name>
    <dbReference type="NCBI Taxonomy" id="404692"/>
    <lineage>
        <taxon>Eukaryota</taxon>
        <taxon>Fungi</taxon>
        <taxon>Dikarya</taxon>
        <taxon>Ascomycota</taxon>
        <taxon>Pezizomycotina</taxon>
        <taxon>Eurotiomycetes</taxon>
        <taxon>Eurotiomycetidae</taxon>
        <taxon>Onygenales</taxon>
        <taxon>Onygenaceae</taxon>
        <taxon>Coccidioides</taxon>
    </lineage>
</organism>